<reference evidence="1" key="1">
    <citation type="submission" date="2020-04" db="EMBL/GenBank/DDBJ databases">
        <authorList>
            <person name="Chiriac C."/>
            <person name="Salcher M."/>
            <person name="Ghai R."/>
            <person name="Kavagutti S V."/>
        </authorList>
    </citation>
    <scope>NUCLEOTIDE SEQUENCE</scope>
</reference>
<name>A0A6J5KPV4_9CAUD</name>
<organism evidence="1">
    <name type="scientific">uncultured Caudovirales phage</name>
    <dbReference type="NCBI Taxonomy" id="2100421"/>
    <lineage>
        <taxon>Viruses</taxon>
        <taxon>Duplodnaviria</taxon>
        <taxon>Heunggongvirae</taxon>
        <taxon>Uroviricota</taxon>
        <taxon>Caudoviricetes</taxon>
        <taxon>Peduoviridae</taxon>
        <taxon>Maltschvirus</taxon>
        <taxon>Maltschvirus maltsch</taxon>
    </lineage>
</organism>
<evidence type="ECO:0000313" key="1">
    <source>
        <dbReference type="EMBL" id="CAB4122150.1"/>
    </source>
</evidence>
<gene>
    <name evidence="1" type="ORF">UFOVP27_75</name>
</gene>
<sequence>MRGGDISNEIPMRVLVALDCLLNTEVKINKVLGISVPYKEVTYNRQALAHFWRFREKNDYTLEIVGFGHTQKEMDQVLDDLDNLGTNPFNYCKAYNVVAELVAELPYRPEVKFVIDVPARGLRYGHWYLEEGATYGVK</sequence>
<protein>
    <submittedName>
        <fullName evidence="1">Uncharacterized protein</fullName>
    </submittedName>
</protein>
<accession>A0A6J5KPV4</accession>
<dbReference type="EMBL" id="LR796157">
    <property type="protein sequence ID" value="CAB4122150.1"/>
    <property type="molecule type" value="Genomic_DNA"/>
</dbReference>
<proteinExistence type="predicted"/>